<dbReference type="AlphaFoldDB" id="A0A426XSH2"/>
<gene>
    <name evidence="2" type="ORF">B296_00042789</name>
</gene>
<evidence type="ECO:0000313" key="3">
    <source>
        <dbReference type="Proteomes" id="UP000287651"/>
    </source>
</evidence>
<feature type="region of interest" description="Disordered" evidence="1">
    <location>
        <begin position="31"/>
        <end position="52"/>
    </location>
</feature>
<accession>A0A426XSH2</accession>
<dbReference type="Proteomes" id="UP000287651">
    <property type="component" value="Unassembled WGS sequence"/>
</dbReference>
<sequence>MQGRKQAVVISGRGATTLLVQVEKKTTAKSFGRDGGIRRGKKKHSSAGVIGSDGCANVGGMTTGYRWQMLEFEATEVEVGLRRKVRADSNGSARQQRWVRQKRVRLGETGGKWGGKAGKR</sequence>
<evidence type="ECO:0000256" key="1">
    <source>
        <dbReference type="SAM" id="MobiDB-lite"/>
    </source>
</evidence>
<name>A0A426XSH2_ENSVE</name>
<reference evidence="2 3" key="1">
    <citation type="journal article" date="2014" name="Agronomy (Basel)">
        <title>A Draft Genome Sequence for Ensete ventricosum, the Drought-Tolerant Tree Against Hunger.</title>
        <authorList>
            <person name="Harrison J."/>
            <person name="Moore K.A."/>
            <person name="Paszkiewicz K."/>
            <person name="Jones T."/>
            <person name="Grant M."/>
            <person name="Ambacheew D."/>
            <person name="Muzemil S."/>
            <person name="Studholme D.J."/>
        </authorList>
    </citation>
    <scope>NUCLEOTIDE SEQUENCE [LARGE SCALE GENOMIC DNA]</scope>
</reference>
<evidence type="ECO:0000313" key="2">
    <source>
        <dbReference type="EMBL" id="RRT42457.1"/>
    </source>
</evidence>
<proteinExistence type="predicted"/>
<dbReference type="EMBL" id="AMZH03017830">
    <property type="protein sequence ID" value="RRT42457.1"/>
    <property type="molecule type" value="Genomic_DNA"/>
</dbReference>
<protein>
    <submittedName>
        <fullName evidence="2">Uncharacterized protein</fullName>
    </submittedName>
</protein>
<organism evidence="2 3">
    <name type="scientific">Ensete ventricosum</name>
    <name type="common">Abyssinian banana</name>
    <name type="synonym">Musa ensete</name>
    <dbReference type="NCBI Taxonomy" id="4639"/>
    <lineage>
        <taxon>Eukaryota</taxon>
        <taxon>Viridiplantae</taxon>
        <taxon>Streptophyta</taxon>
        <taxon>Embryophyta</taxon>
        <taxon>Tracheophyta</taxon>
        <taxon>Spermatophyta</taxon>
        <taxon>Magnoliopsida</taxon>
        <taxon>Liliopsida</taxon>
        <taxon>Zingiberales</taxon>
        <taxon>Musaceae</taxon>
        <taxon>Ensete</taxon>
    </lineage>
</organism>
<comment type="caution">
    <text evidence="2">The sequence shown here is derived from an EMBL/GenBank/DDBJ whole genome shotgun (WGS) entry which is preliminary data.</text>
</comment>